<dbReference type="EMBL" id="CAEY01000520">
    <property type="status" value="NOT_ANNOTATED_CDS"/>
    <property type="molecule type" value="Genomic_DNA"/>
</dbReference>
<keyword evidence="2" id="KW-1185">Reference proteome</keyword>
<reference evidence="2" key="1">
    <citation type="submission" date="2011-08" db="EMBL/GenBank/DDBJ databases">
        <authorList>
            <person name="Rombauts S."/>
        </authorList>
    </citation>
    <scope>NUCLEOTIDE SEQUENCE</scope>
    <source>
        <strain evidence="2">London</strain>
    </source>
</reference>
<protein>
    <submittedName>
        <fullName evidence="1">Uncharacterized protein</fullName>
    </submittedName>
</protein>
<evidence type="ECO:0000313" key="1">
    <source>
        <dbReference type="EnsemblMetazoa" id="tetur20g02560.1"/>
    </source>
</evidence>
<organism evidence="1 2">
    <name type="scientific">Tetranychus urticae</name>
    <name type="common">Two-spotted spider mite</name>
    <dbReference type="NCBI Taxonomy" id="32264"/>
    <lineage>
        <taxon>Eukaryota</taxon>
        <taxon>Metazoa</taxon>
        <taxon>Ecdysozoa</taxon>
        <taxon>Arthropoda</taxon>
        <taxon>Chelicerata</taxon>
        <taxon>Arachnida</taxon>
        <taxon>Acari</taxon>
        <taxon>Acariformes</taxon>
        <taxon>Trombidiformes</taxon>
        <taxon>Prostigmata</taxon>
        <taxon>Eleutherengona</taxon>
        <taxon>Raphignathae</taxon>
        <taxon>Tetranychoidea</taxon>
        <taxon>Tetranychidae</taxon>
        <taxon>Tetranychus</taxon>
    </lineage>
</organism>
<dbReference type="Proteomes" id="UP000015104">
    <property type="component" value="Unassembled WGS sequence"/>
</dbReference>
<dbReference type="EnsemblMetazoa" id="tetur20g02560.1">
    <property type="protein sequence ID" value="tetur20g02560.1"/>
    <property type="gene ID" value="tetur20g02560"/>
</dbReference>
<sequence length="73" mass="8779">MGQLLLTVQERRKQMESSNDNYFTHLQNFMIMKLRAKGESLLLKWFELQDKRRDGKMKTKDSFNYSETCINTI</sequence>
<dbReference type="HOGENOM" id="CLU_2708006_0_0_1"/>
<accession>T1KTA9</accession>
<reference evidence="1" key="2">
    <citation type="submission" date="2015-06" db="UniProtKB">
        <authorList>
            <consortium name="EnsemblMetazoa"/>
        </authorList>
    </citation>
    <scope>IDENTIFICATION</scope>
</reference>
<proteinExistence type="predicted"/>
<name>T1KTA9_TETUR</name>
<dbReference type="AlphaFoldDB" id="T1KTA9"/>
<evidence type="ECO:0000313" key="2">
    <source>
        <dbReference type="Proteomes" id="UP000015104"/>
    </source>
</evidence>